<dbReference type="Proteomes" id="UP000887579">
    <property type="component" value="Unplaced"/>
</dbReference>
<organism evidence="1 2">
    <name type="scientific">Panagrolaimus sp. ES5</name>
    <dbReference type="NCBI Taxonomy" id="591445"/>
    <lineage>
        <taxon>Eukaryota</taxon>
        <taxon>Metazoa</taxon>
        <taxon>Ecdysozoa</taxon>
        <taxon>Nematoda</taxon>
        <taxon>Chromadorea</taxon>
        <taxon>Rhabditida</taxon>
        <taxon>Tylenchina</taxon>
        <taxon>Panagrolaimomorpha</taxon>
        <taxon>Panagrolaimoidea</taxon>
        <taxon>Panagrolaimidae</taxon>
        <taxon>Panagrolaimus</taxon>
    </lineage>
</organism>
<name>A0AC34G4W4_9BILA</name>
<protein>
    <submittedName>
        <fullName evidence="2">Uncharacterized protein</fullName>
    </submittedName>
</protein>
<accession>A0AC34G4W4</accession>
<proteinExistence type="predicted"/>
<evidence type="ECO:0000313" key="1">
    <source>
        <dbReference type="Proteomes" id="UP000887579"/>
    </source>
</evidence>
<dbReference type="WBParaSite" id="ES5_v2.g24778.t1">
    <property type="protein sequence ID" value="ES5_v2.g24778.t1"/>
    <property type="gene ID" value="ES5_v2.g24778"/>
</dbReference>
<sequence>MQRVIILIFVIFAFLVTLQEAKPADICQPTEFRCRDGRQCVPQFFQCDGEQDCQDGSDEVGCSRIFSRQR</sequence>
<evidence type="ECO:0000313" key="2">
    <source>
        <dbReference type="WBParaSite" id="ES5_v2.g24778.t1"/>
    </source>
</evidence>
<reference evidence="2" key="1">
    <citation type="submission" date="2022-11" db="UniProtKB">
        <authorList>
            <consortium name="WormBaseParasite"/>
        </authorList>
    </citation>
    <scope>IDENTIFICATION</scope>
</reference>